<sequence length="85" mass="9629">MEENRKRNYSIMVVGAIGTVMILIGALQFFEMDNMDGFMTTLIGFLLTISYINYLESKAGVGKRVIVIRIIFSIVLLTIVTLIFF</sequence>
<accession>W4Q0G1</accession>
<comment type="caution">
    <text evidence="2">The sequence shown here is derived from an EMBL/GenBank/DDBJ whole genome shotgun (WGS) entry which is preliminary data.</text>
</comment>
<dbReference type="OrthoDB" id="2428552at2"/>
<feature type="transmembrane region" description="Helical" evidence="1">
    <location>
        <begin position="36"/>
        <end position="54"/>
    </location>
</feature>
<proteinExistence type="predicted"/>
<reference evidence="2" key="1">
    <citation type="journal article" date="2014" name="Genome Announc.">
        <title>Draft Genome Sequences of Three Alkaliphilic Bacillus Strains, Bacillus wakoensis JCM 9140T, Bacillus akibai JCM 9157T, and Bacillus hemicellulosilyticus JCM 9152T.</title>
        <authorList>
            <person name="Yuki M."/>
            <person name="Oshima K."/>
            <person name="Suda W."/>
            <person name="Oshida Y."/>
            <person name="Kitamura K."/>
            <person name="Iida T."/>
            <person name="Hattori M."/>
            <person name="Ohkuma M."/>
        </authorList>
    </citation>
    <scope>NUCLEOTIDE SEQUENCE [LARGE SCALE GENOMIC DNA]</scope>
    <source>
        <strain evidence="2">JCM 9140</strain>
    </source>
</reference>
<dbReference type="RefSeq" id="WP_034744161.1">
    <property type="nucleotide sequence ID" value="NZ_BAUT01000011.1"/>
</dbReference>
<feature type="transmembrane region" description="Helical" evidence="1">
    <location>
        <begin position="66"/>
        <end position="84"/>
    </location>
</feature>
<evidence type="ECO:0000313" key="2">
    <source>
        <dbReference type="EMBL" id="GAE25566.1"/>
    </source>
</evidence>
<dbReference type="EMBL" id="BAUT01000011">
    <property type="protein sequence ID" value="GAE25566.1"/>
    <property type="molecule type" value="Genomic_DNA"/>
</dbReference>
<evidence type="ECO:0000313" key="3">
    <source>
        <dbReference type="Proteomes" id="UP000018890"/>
    </source>
</evidence>
<protein>
    <submittedName>
        <fullName evidence="2">Uncharacterized protein</fullName>
    </submittedName>
</protein>
<gene>
    <name evidence="2" type="ORF">JCM9140_1566</name>
</gene>
<name>W4Q0G1_9BACI</name>
<keyword evidence="3" id="KW-1185">Reference proteome</keyword>
<keyword evidence="1" id="KW-0472">Membrane</keyword>
<keyword evidence="1" id="KW-1133">Transmembrane helix</keyword>
<organism evidence="2 3">
    <name type="scientific">Halalkalibacter wakoensis JCM 9140</name>
    <dbReference type="NCBI Taxonomy" id="1236970"/>
    <lineage>
        <taxon>Bacteria</taxon>
        <taxon>Bacillati</taxon>
        <taxon>Bacillota</taxon>
        <taxon>Bacilli</taxon>
        <taxon>Bacillales</taxon>
        <taxon>Bacillaceae</taxon>
        <taxon>Halalkalibacter</taxon>
    </lineage>
</organism>
<feature type="transmembrane region" description="Helical" evidence="1">
    <location>
        <begin position="9"/>
        <end position="30"/>
    </location>
</feature>
<dbReference type="Proteomes" id="UP000018890">
    <property type="component" value="Unassembled WGS sequence"/>
</dbReference>
<dbReference type="STRING" id="1236970.JCM9140_1566"/>
<dbReference type="AlphaFoldDB" id="W4Q0G1"/>
<keyword evidence="1" id="KW-0812">Transmembrane</keyword>
<evidence type="ECO:0000256" key="1">
    <source>
        <dbReference type="SAM" id="Phobius"/>
    </source>
</evidence>